<keyword evidence="7 9" id="KW-0173">Coenzyme A biosynthesis</keyword>
<feature type="binding site" evidence="9">
    <location>
        <position position="89"/>
    </location>
    <ligand>
        <name>substrate</name>
    </ligand>
</feature>
<dbReference type="GO" id="GO:0015937">
    <property type="term" value="P:coenzyme A biosynthetic process"/>
    <property type="evidence" value="ECO:0007669"/>
    <property type="project" value="UniProtKB-UniRule"/>
</dbReference>
<evidence type="ECO:0000313" key="12">
    <source>
        <dbReference type="Proteomes" id="UP000182264"/>
    </source>
</evidence>
<evidence type="ECO:0000256" key="3">
    <source>
        <dbReference type="ARBA" id="ARBA00022695"/>
    </source>
</evidence>
<evidence type="ECO:0000313" key="11">
    <source>
        <dbReference type="EMBL" id="APG25833.1"/>
    </source>
</evidence>
<keyword evidence="4 9" id="KW-0547">Nucleotide-binding</keyword>
<feature type="site" description="Transition state stabilizer" evidence="9">
    <location>
        <position position="19"/>
    </location>
</feature>
<dbReference type="UniPathway" id="UPA00241">
    <property type="reaction ID" value="UER00355"/>
</dbReference>
<name>A0A1L3GIS1_SYNAC</name>
<reference evidence="11 12" key="1">
    <citation type="journal article" date="2017" name="Genome Announc.">
        <title>Complete Genome Sequences of Two Acetylene-Fermenting Pelobacter acetylenicus Strains.</title>
        <authorList>
            <person name="Sutton J.M."/>
            <person name="Baesman S.M."/>
            <person name="Fierst J.L."/>
            <person name="Poret-Peterson A.T."/>
            <person name="Oremland R.S."/>
            <person name="Dunlap D.S."/>
            <person name="Akob D.M."/>
        </authorList>
    </citation>
    <scope>NUCLEOTIDE SEQUENCE [LARGE SCALE GENOMIC DNA]</scope>
    <source>
        <strain evidence="11 12">DSM 3247</strain>
    </source>
</reference>
<comment type="subcellular location">
    <subcellularLocation>
        <location evidence="9">Cytoplasm</location>
    </subcellularLocation>
</comment>
<evidence type="ECO:0000256" key="7">
    <source>
        <dbReference type="ARBA" id="ARBA00022993"/>
    </source>
</evidence>
<dbReference type="SUPFAM" id="SSF52374">
    <property type="entry name" value="Nucleotidylyl transferase"/>
    <property type="match status" value="1"/>
</dbReference>
<dbReference type="EMBL" id="CP015518">
    <property type="protein sequence ID" value="APG25833.1"/>
    <property type="molecule type" value="Genomic_DNA"/>
</dbReference>
<dbReference type="CDD" id="cd02163">
    <property type="entry name" value="PPAT"/>
    <property type="match status" value="1"/>
</dbReference>
<keyword evidence="2 9" id="KW-0808">Transferase</keyword>
<dbReference type="PANTHER" id="PTHR21342:SF1">
    <property type="entry name" value="PHOSPHOPANTETHEINE ADENYLYLTRANSFERASE"/>
    <property type="match status" value="1"/>
</dbReference>
<dbReference type="EC" id="2.7.7.3" evidence="9"/>
<comment type="pathway">
    <text evidence="9">Cofactor biosynthesis; coenzyme A biosynthesis; CoA from (R)-pantothenate: step 4/5.</text>
</comment>
<comment type="cofactor">
    <cofactor evidence="9">
        <name>Mg(2+)</name>
        <dbReference type="ChEBI" id="CHEBI:18420"/>
    </cofactor>
</comment>
<dbReference type="GO" id="GO:0005737">
    <property type="term" value="C:cytoplasm"/>
    <property type="evidence" value="ECO:0007669"/>
    <property type="project" value="UniProtKB-SubCell"/>
</dbReference>
<dbReference type="RefSeq" id="WP_072287676.1">
    <property type="nucleotide sequence ID" value="NZ_CP015455.1"/>
</dbReference>
<evidence type="ECO:0000256" key="8">
    <source>
        <dbReference type="ARBA" id="ARBA00029346"/>
    </source>
</evidence>
<dbReference type="Gene3D" id="3.40.50.620">
    <property type="entry name" value="HUPs"/>
    <property type="match status" value="1"/>
</dbReference>
<dbReference type="GO" id="GO:0005524">
    <property type="term" value="F:ATP binding"/>
    <property type="evidence" value="ECO:0007669"/>
    <property type="project" value="UniProtKB-KW"/>
</dbReference>
<dbReference type="NCBIfam" id="TIGR01510">
    <property type="entry name" value="coaD_prev_kdtB"/>
    <property type="match status" value="1"/>
</dbReference>
<feature type="binding site" evidence="9">
    <location>
        <begin position="90"/>
        <end position="92"/>
    </location>
    <ligand>
        <name>ATP</name>
        <dbReference type="ChEBI" id="CHEBI:30616"/>
    </ligand>
</feature>
<sequence length="162" mass="18448">MKKRIAVYPGSFDPITNGHLDIIHRGLQIFDELIVAIAHNVSKKALFSIDERLALIRESVKDYPQVRVDTFQGLLVDYMTRQGARIVLRGLRAVSDFENEFQLAQMNHTMNSELETLFMMTSVSYGYLSSSIVKEVASWGGDIDEFVPLCVKNALKNKFFQE</sequence>
<comment type="subunit">
    <text evidence="9">Homohexamer.</text>
</comment>
<dbReference type="GO" id="GO:0004595">
    <property type="term" value="F:pantetheine-phosphate adenylyltransferase activity"/>
    <property type="evidence" value="ECO:0007669"/>
    <property type="project" value="UniProtKB-UniRule"/>
</dbReference>
<dbReference type="KEGG" id="pace:A6070_07065"/>
<dbReference type="NCBIfam" id="TIGR00125">
    <property type="entry name" value="cyt_tran_rel"/>
    <property type="match status" value="1"/>
</dbReference>
<gene>
    <name evidence="9" type="primary">coaD</name>
    <name evidence="11" type="ORF">A7E75_13045</name>
</gene>
<feature type="binding site" evidence="9">
    <location>
        <position position="43"/>
    </location>
    <ligand>
        <name>substrate</name>
    </ligand>
</feature>
<dbReference type="OrthoDB" id="9806661at2"/>
<comment type="function">
    <text evidence="9">Reversibly transfers an adenylyl group from ATP to 4'-phosphopantetheine, yielding dephospho-CoA (dPCoA) and pyrophosphate.</text>
</comment>
<dbReference type="Proteomes" id="UP000182264">
    <property type="component" value="Chromosome"/>
</dbReference>
<evidence type="ECO:0000256" key="5">
    <source>
        <dbReference type="ARBA" id="ARBA00022840"/>
    </source>
</evidence>
<dbReference type="PANTHER" id="PTHR21342">
    <property type="entry name" value="PHOSPHOPANTETHEINE ADENYLYLTRANSFERASE"/>
    <property type="match status" value="1"/>
</dbReference>
<feature type="domain" description="Cytidyltransferase-like" evidence="10">
    <location>
        <begin position="7"/>
        <end position="135"/>
    </location>
</feature>
<dbReference type="PRINTS" id="PR01020">
    <property type="entry name" value="LPSBIOSNTHSS"/>
</dbReference>
<organism evidence="11 12">
    <name type="scientific">Syntrophotalea acetylenica</name>
    <name type="common">Pelobacter acetylenicus</name>
    <dbReference type="NCBI Taxonomy" id="29542"/>
    <lineage>
        <taxon>Bacteria</taxon>
        <taxon>Pseudomonadati</taxon>
        <taxon>Thermodesulfobacteriota</taxon>
        <taxon>Desulfuromonadia</taxon>
        <taxon>Desulfuromonadales</taxon>
        <taxon>Syntrophotaleaceae</taxon>
        <taxon>Syntrophotalea</taxon>
    </lineage>
</organism>
<keyword evidence="1 9" id="KW-0963">Cytoplasm</keyword>
<dbReference type="InterPro" id="IPR014729">
    <property type="entry name" value="Rossmann-like_a/b/a_fold"/>
</dbReference>
<feature type="binding site" evidence="9">
    <location>
        <position position="75"/>
    </location>
    <ligand>
        <name>substrate</name>
    </ligand>
</feature>
<comment type="catalytic activity">
    <reaction evidence="8 9">
        <text>(R)-4'-phosphopantetheine + ATP + H(+) = 3'-dephospho-CoA + diphosphate</text>
        <dbReference type="Rhea" id="RHEA:19801"/>
        <dbReference type="ChEBI" id="CHEBI:15378"/>
        <dbReference type="ChEBI" id="CHEBI:30616"/>
        <dbReference type="ChEBI" id="CHEBI:33019"/>
        <dbReference type="ChEBI" id="CHEBI:57328"/>
        <dbReference type="ChEBI" id="CHEBI:61723"/>
        <dbReference type="EC" id="2.7.7.3"/>
    </reaction>
</comment>
<feature type="binding site" evidence="9">
    <location>
        <position position="19"/>
    </location>
    <ligand>
        <name>ATP</name>
        <dbReference type="ChEBI" id="CHEBI:30616"/>
    </ligand>
</feature>
<keyword evidence="12" id="KW-1185">Reference proteome</keyword>
<keyword evidence="5 9" id="KW-0067">ATP-binding</keyword>
<dbReference type="Pfam" id="PF01467">
    <property type="entry name" value="CTP_transf_like"/>
    <property type="match status" value="1"/>
</dbReference>
<comment type="similarity">
    <text evidence="9">Belongs to the bacterial CoaD family.</text>
</comment>
<keyword evidence="6 9" id="KW-0460">Magnesium</keyword>
<dbReference type="InterPro" id="IPR004821">
    <property type="entry name" value="Cyt_trans-like"/>
</dbReference>
<evidence type="ECO:0000256" key="9">
    <source>
        <dbReference type="HAMAP-Rule" id="MF_00151"/>
    </source>
</evidence>
<proteinExistence type="inferred from homology"/>
<evidence type="ECO:0000256" key="1">
    <source>
        <dbReference type="ARBA" id="ARBA00022490"/>
    </source>
</evidence>
<feature type="binding site" evidence="9">
    <location>
        <position position="100"/>
    </location>
    <ligand>
        <name>ATP</name>
        <dbReference type="ChEBI" id="CHEBI:30616"/>
    </ligand>
</feature>
<evidence type="ECO:0000259" key="10">
    <source>
        <dbReference type="Pfam" id="PF01467"/>
    </source>
</evidence>
<dbReference type="STRING" id="29542.A6070_07065"/>
<feature type="binding site" evidence="9">
    <location>
        <begin position="11"/>
        <end position="12"/>
    </location>
    <ligand>
        <name>ATP</name>
        <dbReference type="ChEBI" id="CHEBI:30616"/>
    </ligand>
</feature>
<dbReference type="InterPro" id="IPR001980">
    <property type="entry name" value="PPAT"/>
</dbReference>
<accession>A0A1L3GIS1</accession>
<evidence type="ECO:0000256" key="2">
    <source>
        <dbReference type="ARBA" id="ARBA00022679"/>
    </source>
</evidence>
<dbReference type="AlphaFoldDB" id="A0A1L3GIS1"/>
<feature type="binding site" evidence="9">
    <location>
        <position position="11"/>
    </location>
    <ligand>
        <name>substrate</name>
    </ligand>
</feature>
<evidence type="ECO:0000256" key="4">
    <source>
        <dbReference type="ARBA" id="ARBA00022741"/>
    </source>
</evidence>
<dbReference type="HAMAP" id="MF_00151">
    <property type="entry name" value="PPAT_bact"/>
    <property type="match status" value="1"/>
</dbReference>
<evidence type="ECO:0000256" key="6">
    <source>
        <dbReference type="ARBA" id="ARBA00022842"/>
    </source>
</evidence>
<protein>
    <recommendedName>
        <fullName evidence="9">Phosphopantetheine adenylyltransferase</fullName>
        <ecNumber evidence="9">2.7.7.3</ecNumber>
    </recommendedName>
    <alternativeName>
        <fullName evidence="9">Dephospho-CoA pyrophosphorylase</fullName>
    </alternativeName>
    <alternativeName>
        <fullName evidence="9">Pantetheine-phosphate adenylyltransferase</fullName>
        <shortName evidence="9">PPAT</shortName>
    </alternativeName>
</protein>
<keyword evidence="3 9" id="KW-0548">Nucleotidyltransferase</keyword>
<feature type="binding site" evidence="9">
    <location>
        <begin position="125"/>
        <end position="131"/>
    </location>
    <ligand>
        <name>ATP</name>
        <dbReference type="ChEBI" id="CHEBI:30616"/>
    </ligand>
</feature>